<evidence type="ECO:0000313" key="2">
    <source>
        <dbReference type="EMBL" id="CAD2202287.1"/>
    </source>
</evidence>
<comment type="caution">
    <text evidence="2">The sequence shown here is derived from an EMBL/GenBank/DDBJ whole genome shotgun (WGS) entry which is preliminary data.</text>
</comment>
<feature type="compositionally biased region" description="Polar residues" evidence="1">
    <location>
        <begin position="257"/>
        <end position="271"/>
    </location>
</feature>
<evidence type="ECO:0000313" key="3">
    <source>
        <dbReference type="Proteomes" id="UP000580250"/>
    </source>
</evidence>
<reference evidence="2 3" key="1">
    <citation type="submission" date="2020-08" db="EMBL/GenBank/DDBJ databases">
        <authorList>
            <person name="Koutsovoulos G."/>
            <person name="Danchin GJ E."/>
        </authorList>
    </citation>
    <scope>NUCLEOTIDE SEQUENCE [LARGE SCALE GENOMIC DNA]</scope>
</reference>
<protein>
    <submittedName>
        <fullName evidence="2">Uncharacterized protein</fullName>
    </submittedName>
</protein>
<proteinExistence type="predicted"/>
<accession>A0A6V7XUA0</accession>
<organism evidence="2 3">
    <name type="scientific">Meloidogyne enterolobii</name>
    <name type="common">Root-knot nematode worm</name>
    <name type="synonym">Meloidogyne mayaguensis</name>
    <dbReference type="NCBI Taxonomy" id="390850"/>
    <lineage>
        <taxon>Eukaryota</taxon>
        <taxon>Metazoa</taxon>
        <taxon>Ecdysozoa</taxon>
        <taxon>Nematoda</taxon>
        <taxon>Chromadorea</taxon>
        <taxon>Rhabditida</taxon>
        <taxon>Tylenchina</taxon>
        <taxon>Tylenchomorpha</taxon>
        <taxon>Tylenchoidea</taxon>
        <taxon>Meloidogynidae</taxon>
        <taxon>Meloidogyninae</taxon>
        <taxon>Meloidogyne</taxon>
    </lineage>
</organism>
<name>A0A6V7XUA0_MELEN</name>
<feature type="region of interest" description="Disordered" evidence="1">
    <location>
        <begin position="190"/>
        <end position="279"/>
    </location>
</feature>
<dbReference type="AlphaFoldDB" id="A0A6V7XUA0"/>
<dbReference type="EMBL" id="CAJEWN010002166">
    <property type="protein sequence ID" value="CAD2202287.1"/>
    <property type="molecule type" value="Genomic_DNA"/>
</dbReference>
<dbReference type="Proteomes" id="UP000580250">
    <property type="component" value="Unassembled WGS sequence"/>
</dbReference>
<gene>
    <name evidence="2" type="ORF">MENT_LOCUS55911</name>
</gene>
<feature type="compositionally biased region" description="Basic and acidic residues" evidence="1">
    <location>
        <begin position="222"/>
        <end position="244"/>
    </location>
</feature>
<sequence length="279" mass="31993">MSQPILKESKCITSSILTQQQQNFPFLLPQNRLRFNTQTAATLMSGLINPRLYFENLAAEARNKFGIENNFRLKTSINLDNIFHRSVSGASTYQMTTLNETIRNEQQKINSQMNNFSKLLIPSYCSTTFPSPSQFIPIQSFPSISSWQTLFKNNNAKNLQEQETKFKENPLYMLQPPSITHKSNENSLTAHAEGEDVINESKPMIRKRRYSGTASSDTNGWQKDEPNKEMVKRSKLAAKDEVDNKNTTSGKNKDNEISSPQPILKPQTQQRRLWRPFPL</sequence>
<evidence type="ECO:0000256" key="1">
    <source>
        <dbReference type="SAM" id="MobiDB-lite"/>
    </source>
</evidence>
<feature type="compositionally biased region" description="Polar residues" evidence="1">
    <location>
        <begin position="212"/>
        <end position="221"/>
    </location>
</feature>